<keyword evidence="3 6" id="KW-1133">Transmembrane helix</keyword>
<dbReference type="PANTHER" id="PTHR11040:SF35">
    <property type="entry name" value="ZINC TRANSPORTER 5"/>
    <property type="match status" value="1"/>
</dbReference>
<dbReference type="EMBL" id="AMZH03005427">
    <property type="protein sequence ID" value="RRT66412.1"/>
    <property type="molecule type" value="Genomic_DNA"/>
</dbReference>
<comment type="subcellular location">
    <subcellularLocation>
        <location evidence="1">Membrane</location>
        <topology evidence="1">Multi-pass membrane protein</topology>
    </subcellularLocation>
</comment>
<evidence type="ECO:0000256" key="5">
    <source>
        <dbReference type="SAM" id="MobiDB-lite"/>
    </source>
</evidence>
<evidence type="ECO:0000256" key="6">
    <source>
        <dbReference type="SAM" id="Phobius"/>
    </source>
</evidence>
<sequence>MEDEEVAPEMDDHATNEMEMEMAKAVGGADDDREGADVEDFDVGQEARSELEPESVRVPGEYQPEGLGGINGDAEGEAMGNDKARCWLWQTLRGERSRASAVDERLTGMTIGVCIPILGKWWPALHPEKDAFFVIKSFAAGVILATGFVHILPDAFDGLTSSCLGRSPWQKFPFAGFGAMIAAIATLMPDTVATGYFNRSHSARARMAAVIDETKADMEAPHGMHGHNNVHVHNHANHGHIHEDPSAQHLICHRVLSQAKSSHNCLL</sequence>
<feature type="transmembrane region" description="Helical" evidence="6">
    <location>
        <begin position="131"/>
        <end position="152"/>
    </location>
</feature>
<dbReference type="Proteomes" id="UP000287651">
    <property type="component" value="Unassembled WGS sequence"/>
</dbReference>
<dbReference type="GO" id="GO:0005385">
    <property type="term" value="F:zinc ion transmembrane transporter activity"/>
    <property type="evidence" value="ECO:0007669"/>
    <property type="project" value="TreeGrafter"/>
</dbReference>
<feature type="compositionally biased region" description="Acidic residues" evidence="5">
    <location>
        <begin position="29"/>
        <end position="43"/>
    </location>
</feature>
<dbReference type="GO" id="GO:0005886">
    <property type="term" value="C:plasma membrane"/>
    <property type="evidence" value="ECO:0007669"/>
    <property type="project" value="TreeGrafter"/>
</dbReference>
<dbReference type="AlphaFoldDB" id="A0A426ZQV6"/>
<name>A0A426ZQV6_ENSVE</name>
<evidence type="ECO:0000256" key="2">
    <source>
        <dbReference type="ARBA" id="ARBA00022692"/>
    </source>
</evidence>
<reference evidence="7 8" key="1">
    <citation type="journal article" date="2014" name="Agronomy (Basel)">
        <title>A Draft Genome Sequence for Ensete ventricosum, the Drought-Tolerant Tree Against Hunger.</title>
        <authorList>
            <person name="Harrison J."/>
            <person name="Moore K.A."/>
            <person name="Paszkiewicz K."/>
            <person name="Jones T."/>
            <person name="Grant M."/>
            <person name="Ambacheew D."/>
            <person name="Muzemil S."/>
            <person name="Studholme D.J."/>
        </authorList>
    </citation>
    <scope>NUCLEOTIDE SEQUENCE [LARGE SCALE GENOMIC DNA]</scope>
</reference>
<evidence type="ECO:0000256" key="4">
    <source>
        <dbReference type="ARBA" id="ARBA00023136"/>
    </source>
</evidence>
<keyword evidence="4 6" id="KW-0472">Membrane</keyword>
<keyword evidence="2 6" id="KW-0812">Transmembrane</keyword>
<proteinExistence type="predicted"/>
<dbReference type="PANTHER" id="PTHR11040">
    <property type="entry name" value="ZINC/IRON TRANSPORTER"/>
    <property type="match status" value="1"/>
</dbReference>
<organism evidence="7 8">
    <name type="scientific">Ensete ventricosum</name>
    <name type="common">Abyssinian banana</name>
    <name type="synonym">Musa ensete</name>
    <dbReference type="NCBI Taxonomy" id="4639"/>
    <lineage>
        <taxon>Eukaryota</taxon>
        <taxon>Viridiplantae</taxon>
        <taxon>Streptophyta</taxon>
        <taxon>Embryophyta</taxon>
        <taxon>Tracheophyta</taxon>
        <taxon>Spermatophyta</taxon>
        <taxon>Magnoliopsida</taxon>
        <taxon>Liliopsida</taxon>
        <taxon>Zingiberales</taxon>
        <taxon>Musaceae</taxon>
        <taxon>Ensete</taxon>
    </lineage>
</organism>
<evidence type="ECO:0000256" key="1">
    <source>
        <dbReference type="ARBA" id="ARBA00004141"/>
    </source>
</evidence>
<dbReference type="Pfam" id="PF02535">
    <property type="entry name" value="Zip"/>
    <property type="match status" value="1"/>
</dbReference>
<feature type="transmembrane region" description="Helical" evidence="6">
    <location>
        <begin position="172"/>
        <end position="197"/>
    </location>
</feature>
<gene>
    <name evidence="7" type="ORF">B296_00030488</name>
</gene>
<comment type="caution">
    <text evidence="7">The sequence shown here is derived from an EMBL/GenBank/DDBJ whole genome shotgun (WGS) entry which is preliminary data.</text>
</comment>
<dbReference type="InterPro" id="IPR003689">
    <property type="entry name" value="ZIP"/>
</dbReference>
<evidence type="ECO:0000313" key="8">
    <source>
        <dbReference type="Proteomes" id="UP000287651"/>
    </source>
</evidence>
<protein>
    <submittedName>
        <fullName evidence="7">Uncharacterized protein</fullName>
    </submittedName>
</protein>
<evidence type="ECO:0000256" key="3">
    <source>
        <dbReference type="ARBA" id="ARBA00022989"/>
    </source>
</evidence>
<feature type="compositionally biased region" description="Basic and acidic residues" evidence="5">
    <location>
        <begin position="45"/>
        <end position="55"/>
    </location>
</feature>
<accession>A0A426ZQV6</accession>
<feature type="region of interest" description="Disordered" evidence="5">
    <location>
        <begin position="1"/>
        <end position="64"/>
    </location>
</feature>
<evidence type="ECO:0000313" key="7">
    <source>
        <dbReference type="EMBL" id="RRT66412.1"/>
    </source>
</evidence>